<dbReference type="Gene3D" id="1.10.10.10">
    <property type="entry name" value="Winged helix-like DNA-binding domain superfamily/Winged helix DNA-binding domain"/>
    <property type="match status" value="1"/>
</dbReference>
<keyword evidence="5" id="KW-0804">Transcription</keyword>
<dbReference type="AlphaFoldDB" id="A0A067YMX6"/>
<dbReference type="Pfam" id="PF00486">
    <property type="entry name" value="Trans_reg_C"/>
    <property type="match status" value="1"/>
</dbReference>
<feature type="domain" description="OmpR/PhoB-type" evidence="7">
    <location>
        <begin position="22"/>
        <end position="125"/>
    </location>
</feature>
<dbReference type="Gene3D" id="1.25.40.10">
    <property type="entry name" value="Tetratricopeptide repeat domain"/>
    <property type="match status" value="1"/>
</dbReference>
<dbReference type="GO" id="GO:0006355">
    <property type="term" value="P:regulation of DNA-templated transcription"/>
    <property type="evidence" value="ECO:0007669"/>
    <property type="project" value="InterPro"/>
</dbReference>
<dbReference type="GO" id="GO:0000160">
    <property type="term" value="P:phosphorelay signal transduction system"/>
    <property type="evidence" value="ECO:0007669"/>
    <property type="project" value="UniProtKB-KW"/>
</dbReference>
<evidence type="ECO:0000256" key="6">
    <source>
        <dbReference type="PROSITE-ProRule" id="PRU01091"/>
    </source>
</evidence>
<gene>
    <name evidence="8" type="primary">marD</name>
</gene>
<dbReference type="SUPFAM" id="SSF48452">
    <property type="entry name" value="TPR-like"/>
    <property type="match status" value="1"/>
</dbReference>
<name>A0A067YMX6_9ACTN</name>
<keyword evidence="4 6" id="KW-0238">DNA-binding</keyword>
<dbReference type="PANTHER" id="PTHR35807">
    <property type="entry name" value="TRANSCRIPTIONAL REGULATOR REDD-RELATED"/>
    <property type="match status" value="1"/>
</dbReference>
<evidence type="ECO:0000256" key="4">
    <source>
        <dbReference type="ARBA" id="ARBA00023125"/>
    </source>
</evidence>
<dbReference type="InterPro" id="IPR051677">
    <property type="entry name" value="AfsR-DnrI-RedD_regulator"/>
</dbReference>
<accession>A0A067YMX6</accession>
<dbReference type="Pfam" id="PF03704">
    <property type="entry name" value="BTAD"/>
    <property type="match status" value="1"/>
</dbReference>
<dbReference type="SMART" id="SM01043">
    <property type="entry name" value="BTAD"/>
    <property type="match status" value="1"/>
</dbReference>
<evidence type="ECO:0000313" key="8">
    <source>
        <dbReference type="EMBL" id="AHF22840.1"/>
    </source>
</evidence>
<feature type="DNA-binding region" description="OmpR/PhoB-type" evidence="6">
    <location>
        <begin position="22"/>
        <end position="125"/>
    </location>
</feature>
<dbReference type="InterPro" id="IPR016032">
    <property type="entry name" value="Sig_transdc_resp-reg_C-effctor"/>
</dbReference>
<sequence length="300" mass="32833">MGAVRVTEEFSARILSATADERVQASWGNNAVDIDILGPLSVSCEGRTIGVRASKVRAMLATLALEPGHVVSHVELADELWAGHPVGNPRNALQAHATRVRKVLGLPAGDAALLRAVPNGYLLNVSRDRIDGNRFLDHAVRGSEALAGEPERALRHLEAALGLWRGPALLDAGDGLRCRSAGALFEERRLTVWEDLASARLILGDESRAIAELRQLTAQYPLRERFCELLMLALYRTGRQSDALELFRLTQRRLDEELGIQPAEPLQRRHAEILAHDPALSHPGVLWGRREPGRDGLPTG</sequence>
<dbReference type="InterPro" id="IPR001867">
    <property type="entry name" value="OmpR/PhoB-type_DNA-bd"/>
</dbReference>
<dbReference type="PANTHER" id="PTHR35807:SF1">
    <property type="entry name" value="TRANSCRIPTIONAL REGULATOR REDD"/>
    <property type="match status" value="1"/>
</dbReference>
<dbReference type="PROSITE" id="PS51755">
    <property type="entry name" value="OMPR_PHOB"/>
    <property type="match status" value="1"/>
</dbReference>
<dbReference type="SUPFAM" id="SSF46894">
    <property type="entry name" value="C-terminal effector domain of the bipartite response regulators"/>
    <property type="match status" value="1"/>
</dbReference>
<reference evidence="8" key="2">
    <citation type="journal article" date="2014" name="J. Am. Chem. Soc.">
        <title>Elucidation of final steps of the marineosins biosynthetic pathway through identification and characterization of the corresponding gene cluster.</title>
        <authorList>
            <person name="Salem S.M."/>
            <person name="Kancharla P."/>
            <person name="Florova G."/>
            <person name="Gupta S."/>
            <person name="Lu W."/>
            <person name="Reynolds K.A."/>
        </authorList>
    </citation>
    <scope>NUCLEOTIDE SEQUENCE</scope>
    <source>
        <strain evidence="8">CNQ-617</strain>
    </source>
</reference>
<dbReference type="InterPro" id="IPR036388">
    <property type="entry name" value="WH-like_DNA-bd_sf"/>
</dbReference>
<keyword evidence="2" id="KW-0902">Two-component regulatory system</keyword>
<dbReference type="InterPro" id="IPR011990">
    <property type="entry name" value="TPR-like_helical_dom_sf"/>
</dbReference>
<evidence type="ECO:0000256" key="3">
    <source>
        <dbReference type="ARBA" id="ARBA00023015"/>
    </source>
</evidence>
<dbReference type="GO" id="GO:0003677">
    <property type="term" value="F:DNA binding"/>
    <property type="evidence" value="ECO:0007669"/>
    <property type="project" value="UniProtKB-UniRule"/>
</dbReference>
<proteinExistence type="inferred from homology"/>
<comment type="similarity">
    <text evidence="1">Belongs to the AfsR/DnrI/RedD regulatory family.</text>
</comment>
<dbReference type="SMART" id="SM00862">
    <property type="entry name" value="Trans_reg_C"/>
    <property type="match status" value="1"/>
</dbReference>
<dbReference type="InterPro" id="IPR005158">
    <property type="entry name" value="BTAD"/>
</dbReference>
<reference evidence="8" key="1">
    <citation type="submission" date="2013-09" db="EMBL/GenBank/DDBJ databases">
        <authorList>
            <person name="Shaimaa S."/>
        </authorList>
    </citation>
    <scope>NUCLEOTIDE SEQUENCE</scope>
    <source>
        <strain evidence="8">CNQ-617</strain>
    </source>
</reference>
<evidence type="ECO:0000256" key="2">
    <source>
        <dbReference type="ARBA" id="ARBA00023012"/>
    </source>
</evidence>
<protein>
    <submittedName>
        <fullName evidence="8">MarD</fullName>
    </submittedName>
</protein>
<evidence type="ECO:0000256" key="1">
    <source>
        <dbReference type="ARBA" id="ARBA00005820"/>
    </source>
</evidence>
<dbReference type="EMBL" id="KF711829">
    <property type="protein sequence ID" value="AHF22840.1"/>
    <property type="molecule type" value="Genomic_DNA"/>
</dbReference>
<organism evidence="8">
    <name type="scientific">Streptomyces sp. CNQ-617</name>
    <dbReference type="NCBI Taxonomy" id="483421"/>
    <lineage>
        <taxon>Bacteria</taxon>
        <taxon>Bacillati</taxon>
        <taxon>Actinomycetota</taxon>
        <taxon>Actinomycetes</taxon>
        <taxon>Kitasatosporales</taxon>
        <taxon>Streptomycetaceae</taxon>
        <taxon>Streptomyces</taxon>
    </lineage>
</organism>
<dbReference type="CDD" id="cd15831">
    <property type="entry name" value="BTAD"/>
    <property type="match status" value="1"/>
</dbReference>
<keyword evidence="3" id="KW-0805">Transcription regulation</keyword>
<evidence type="ECO:0000259" key="7">
    <source>
        <dbReference type="PROSITE" id="PS51755"/>
    </source>
</evidence>
<evidence type="ECO:0000256" key="5">
    <source>
        <dbReference type="ARBA" id="ARBA00023163"/>
    </source>
</evidence>